<name>A0A6J6M029_9ZZZZ</name>
<comment type="similarity">
    <text evidence="1">Belongs to the Gfo/Idh/MocA family.</text>
</comment>
<dbReference type="Gene3D" id="3.30.360.10">
    <property type="entry name" value="Dihydrodipicolinate Reductase, domain 2"/>
    <property type="match status" value="1"/>
</dbReference>
<proteinExistence type="inferred from homology"/>
<keyword evidence="2" id="KW-0560">Oxidoreductase</keyword>
<dbReference type="EMBL" id="CAEZSE010000071">
    <property type="protein sequence ID" value="CAB4534461.1"/>
    <property type="molecule type" value="Genomic_DNA"/>
</dbReference>
<dbReference type="InterPro" id="IPR036291">
    <property type="entry name" value="NAD(P)-bd_dom_sf"/>
</dbReference>
<dbReference type="GO" id="GO:0016491">
    <property type="term" value="F:oxidoreductase activity"/>
    <property type="evidence" value="ECO:0007669"/>
    <property type="project" value="UniProtKB-KW"/>
</dbReference>
<evidence type="ECO:0000256" key="1">
    <source>
        <dbReference type="ARBA" id="ARBA00010928"/>
    </source>
</evidence>
<dbReference type="Pfam" id="PF01408">
    <property type="entry name" value="GFO_IDH_MocA"/>
    <property type="match status" value="1"/>
</dbReference>
<dbReference type="Gene3D" id="3.40.50.720">
    <property type="entry name" value="NAD(P)-binding Rossmann-like Domain"/>
    <property type="match status" value="1"/>
</dbReference>
<dbReference type="InterPro" id="IPR051317">
    <property type="entry name" value="Gfo/Idh/MocA_oxidoreduct"/>
</dbReference>
<accession>A0A6J6M029</accession>
<evidence type="ECO:0000313" key="4">
    <source>
        <dbReference type="EMBL" id="CAB4534461.1"/>
    </source>
</evidence>
<dbReference type="PANTHER" id="PTHR43708:SF5">
    <property type="entry name" value="CONSERVED EXPRESSED OXIDOREDUCTASE (EUROFUNG)-RELATED"/>
    <property type="match status" value="1"/>
</dbReference>
<dbReference type="PANTHER" id="PTHR43708">
    <property type="entry name" value="CONSERVED EXPRESSED OXIDOREDUCTASE (EUROFUNG)"/>
    <property type="match status" value="1"/>
</dbReference>
<feature type="domain" description="Gfo/Idh/MocA-like oxidoreductase N-terminal" evidence="3">
    <location>
        <begin position="2"/>
        <end position="117"/>
    </location>
</feature>
<evidence type="ECO:0000313" key="5">
    <source>
        <dbReference type="EMBL" id="CAB4666164.1"/>
    </source>
</evidence>
<organism evidence="5">
    <name type="scientific">freshwater metagenome</name>
    <dbReference type="NCBI Taxonomy" id="449393"/>
    <lineage>
        <taxon>unclassified sequences</taxon>
        <taxon>metagenomes</taxon>
        <taxon>ecological metagenomes</taxon>
    </lineage>
</organism>
<evidence type="ECO:0000256" key="2">
    <source>
        <dbReference type="ARBA" id="ARBA00023002"/>
    </source>
</evidence>
<dbReference type="GO" id="GO:0000166">
    <property type="term" value="F:nucleotide binding"/>
    <property type="evidence" value="ECO:0007669"/>
    <property type="project" value="InterPro"/>
</dbReference>
<sequence length="311" mass="35501">MRLAIVGAGKIAREHAKAFLDIENTELLGVTSRSKKPLEAFATDFKVTNKCDNIEQLYRTTHAELVIITVNVDQILSVLLECARYPWTILVEKPLGINLTEGNYLDKALGDAVNRIYVALNRRHYSTFRELDRLINLDSGKRIIKVIDQENQFAARSAGFSTQITENWMFANSIHLIDILRQFGRGKIINIEQSTKWKSMTTMKHQVSIAFDSGDIGIYECQWNEAGPWSVLVSKENSNWLMKPLEKLTQIFESSGAIDLTPKSDWDTNFKPGFRLQAEMMIAKMKDRESKIVSFKDALSTMQLVHDMYES</sequence>
<reference evidence="5" key="1">
    <citation type="submission" date="2020-05" db="EMBL/GenBank/DDBJ databases">
        <authorList>
            <person name="Chiriac C."/>
            <person name="Salcher M."/>
            <person name="Ghai R."/>
            <person name="Kavagutti S V."/>
        </authorList>
    </citation>
    <scope>NUCLEOTIDE SEQUENCE</scope>
</reference>
<protein>
    <submittedName>
        <fullName evidence="5">Unannotated protein</fullName>
    </submittedName>
</protein>
<dbReference type="SUPFAM" id="SSF51735">
    <property type="entry name" value="NAD(P)-binding Rossmann-fold domains"/>
    <property type="match status" value="1"/>
</dbReference>
<dbReference type="EMBL" id="CAEZWU010000065">
    <property type="protein sequence ID" value="CAB4666164.1"/>
    <property type="molecule type" value="Genomic_DNA"/>
</dbReference>
<gene>
    <name evidence="4" type="ORF">UFOPK1353_00554</name>
    <name evidence="5" type="ORF">UFOPK2292_00567</name>
</gene>
<dbReference type="InterPro" id="IPR000683">
    <property type="entry name" value="Gfo/Idh/MocA-like_OxRdtase_N"/>
</dbReference>
<evidence type="ECO:0000259" key="3">
    <source>
        <dbReference type="Pfam" id="PF01408"/>
    </source>
</evidence>
<dbReference type="AlphaFoldDB" id="A0A6J6M029"/>